<dbReference type="Pfam" id="PF08450">
    <property type="entry name" value="SGL"/>
    <property type="match status" value="1"/>
</dbReference>
<dbReference type="Proteomes" id="UP000298061">
    <property type="component" value="Unassembled WGS sequence"/>
</dbReference>
<dbReference type="PANTHER" id="PTHR47064:SF2">
    <property type="entry name" value="SMP-30_GLUCONOLACTONASE_LRE-LIKE REGION DOMAIN-CONTAINING PROTEIN-RELATED"/>
    <property type="match status" value="1"/>
</dbReference>
<dbReference type="AlphaFoldDB" id="A0A4Z0A407"/>
<evidence type="ECO:0000313" key="4">
    <source>
        <dbReference type="Proteomes" id="UP000298061"/>
    </source>
</evidence>
<keyword evidence="1" id="KW-0732">Signal</keyword>
<dbReference type="OrthoDB" id="423498at2759"/>
<name>A0A4Z0A407_9AGAM</name>
<evidence type="ECO:0000313" key="3">
    <source>
        <dbReference type="EMBL" id="TFY80609.1"/>
    </source>
</evidence>
<evidence type="ECO:0000259" key="2">
    <source>
        <dbReference type="Pfam" id="PF08450"/>
    </source>
</evidence>
<evidence type="ECO:0000256" key="1">
    <source>
        <dbReference type="SAM" id="SignalP"/>
    </source>
</evidence>
<protein>
    <recommendedName>
        <fullName evidence="2">SMP-30/Gluconolactonase/LRE-like region domain-containing protein</fullName>
    </recommendedName>
</protein>
<dbReference type="InterPro" id="IPR013658">
    <property type="entry name" value="SGL"/>
</dbReference>
<reference evidence="3 4" key="1">
    <citation type="submission" date="2019-02" db="EMBL/GenBank/DDBJ databases">
        <title>Genome sequencing of the rare red list fungi Hericium alpestre (H. flagellum).</title>
        <authorList>
            <person name="Buettner E."/>
            <person name="Kellner H."/>
        </authorList>
    </citation>
    <scope>NUCLEOTIDE SEQUENCE [LARGE SCALE GENOMIC DNA]</scope>
    <source>
        <strain evidence="3 4">DSM 108284</strain>
    </source>
</reference>
<gene>
    <name evidence="3" type="ORF">EWM64_g3408</name>
</gene>
<dbReference type="PANTHER" id="PTHR47064">
    <property type="entry name" value="PUTATIVE (AFU_ORTHOLOGUE AFUA_1G08990)-RELATED"/>
    <property type="match status" value="1"/>
</dbReference>
<feature type="chain" id="PRO_5021402525" description="SMP-30/Gluconolactonase/LRE-like region domain-containing protein" evidence="1">
    <location>
        <begin position="23"/>
        <end position="408"/>
    </location>
</feature>
<dbReference type="InterPro" id="IPR011042">
    <property type="entry name" value="6-blade_b-propeller_TolB-like"/>
</dbReference>
<feature type="domain" description="SMP-30/Gluconolactonase/LRE-like region" evidence="2">
    <location>
        <begin position="170"/>
        <end position="382"/>
    </location>
</feature>
<keyword evidence="4" id="KW-1185">Reference proteome</keyword>
<feature type="signal peptide" evidence="1">
    <location>
        <begin position="1"/>
        <end position="22"/>
    </location>
</feature>
<dbReference type="SUPFAM" id="SSF63829">
    <property type="entry name" value="Calcium-dependent phosphotriesterase"/>
    <property type="match status" value="1"/>
</dbReference>
<sequence>MTGRIGIASASLFATFVALAYAGSKSTANNGTNAIPAQAVLIDLPSLAVLGADGTFRQDEAALFNPTNTTPPFFQVSDQRFLALLGSNASIRAVASNVSFAFAHEAPIWVPETDELFFASNTNGLGDNVKIGMISLRDVDRAVTASNSTTSALNVSVIELNLPDTIQVANGGTGPFRGNLLFATSGMGSSPPSVALVNPHPPNNVTILLDNYFGRQFNSLNDIKVHPKNGKIFFTDTTYGFLSHFRPEPLMRNQVYRFDPDTRGVRVVADGYLRPNGIAFSGDGKIAYVTDTGLAGGFLGNNQTDPATIYQYDIDPVTDQFLNRRVFAFIDTGIPDGIQVDVQGNVYAGCGDGVHVWAPDSTLLGKFFLGTTSANMAFAGPGRLMINAENAIFMARIAAHGLDLASFT</sequence>
<dbReference type="Gene3D" id="2.120.10.30">
    <property type="entry name" value="TolB, C-terminal domain"/>
    <property type="match status" value="1"/>
</dbReference>
<accession>A0A4Z0A407</accession>
<organism evidence="3 4">
    <name type="scientific">Hericium alpestre</name>
    <dbReference type="NCBI Taxonomy" id="135208"/>
    <lineage>
        <taxon>Eukaryota</taxon>
        <taxon>Fungi</taxon>
        <taxon>Dikarya</taxon>
        <taxon>Basidiomycota</taxon>
        <taxon>Agaricomycotina</taxon>
        <taxon>Agaricomycetes</taxon>
        <taxon>Russulales</taxon>
        <taxon>Hericiaceae</taxon>
        <taxon>Hericium</taxon>
    </lineage>
</organism>
<dbReference type="InterPro" id="IPR052988">
    <property type="entry name" value="Oryzine_lactonohydrolase"/>
</dbReference>
<comment type="caution">
    <text evidence="3">The sequence shown here is derived from an EMBL/GenBank/DDBJ whole genome shotgun (WGS) entry which is preliminary data.</text>
</comment>
<dbReference type="EMBL" id="SFCI01000315">
    <property type="protein sequence ID" value="TFY80609.1"/>
    <property type="molecule type" value="Genomic_DNA"/>
</dbReference>
<proteinExistence type="predicted"/>
<dbReference type="STRING" id="135208.A0A4Z0A407"/>